<reference evidence="2" key="1">
    <citation type="journal article" date="2020" name="BMC Genomics">
        <title>Correction to: Identification and distribution of gene clusters required for synthesis of sphingolipid metabolism inhibitors in diverse species of the filamentous fungus Fusarium.</title>
        <authorList>
            <person name="Kim H.S."/>
            <person name="Lohmar J.M."/>
            <person name="Busman M."/>
            <person name="Brown D.W."/>
            <person name="Naumann T.A."/>
            <person name="Divon H.H."/>
            <person name="Lysoe E."/>
            <person name="Uhlig S."/>
            <person name="Proctor R.H."/>
        </authorList>
    </citation>
    <scope>NUCLEOTIDE SEQUENCE [LARGE SCALE GENOMIC DNA]</scope>
    <source>
        <strain evidence="2">NRRL 25331</strain>
    </source>
</reference>
<evidence type="ECO:0000313" key="2">
    <source>
        <dbReference type="Proteomes" id="UP000572754"/>
    </source>
</evidence>
<protein>
    <submittedName>
        <fullName evidence="1">Transaldolase</fullName>
    </submittedName>
</protein>
<dbReference type="GO" id="GO:0016773">
    <property type="term" value="F:phosphotransferase activity, alcohol group as acceptor"/>
    <property type="evidence" value="ECO:0007669"/>
    <property type="project" value="InterPro"/>
</dbReference>
<sequence length="407" mass="44695">MLYIIGLNSGSSFDGVDAVICTVELGADGHPLRPKYIDALTVNWPEELQPLIFRAFNNDLTIFEMTRLNYTAGAVYAEAANALMKHTIYQEPPEREEEMAYLKSRNGSLMDLWTKGGYHCGLFIVESGVVPALTDVDTVTQFRPVDHALGGNAAPLVQYLDFVSFRGDGTTVTLNIGGIANLKVADADRTKMMAFDTGPGNFMIDHVVNTRTGRGYDENVELAAKGTTILPLLEQLEQHQFFSRKPPRSAWRLDFGASYADGILEQYADSSTENLVATLTMFTATSIMRALTEFVLPRTSVTRVIASGSGVRNLTLIKFLSFELDNEGLKLESSDVYDLPAAYEEAVKFATLAFSCKTRIANNIPYAGGANKYAVLGKFTWAPSKAKHGGKVRDRNKRVLGLNGWEG</sequence>
<dbReference type="PANTHER" id="PTHR30605">
    <property type="entry name" value="ANHYDRO-N-ACETYLMURAMIC ACID KINASE"/>
    <property type="match status" value="1"/>
</dbReference>
<dbReference type="Pfam" id="PF03702">
    <property type="entry name" value="AnmK"/>
    <property type="match status" value="1"/>
</dbReference>
<proteinExistence type="predicted"/>
<dbReference type="GO" id="GO:0006040">
    <property type="term" value="P:amino sugar metabolic process"/>
    <property type="evidence" value="ECO:0007669"/>
    <property type="project" value="InterPro"/>
</dbReference>
<dbReference type="SUPFAM" id="SSF53067">
    <property type="entry name" value="Actin-like ATPase domain"/>
    <property type="match status" value="1"/>
</dbReference>
<dbReference type="Gene3D" id="3.30.420.40">
    <property type="match status" value="2"/>
</dbReference>
<comment type="caution">
    <text evidence="1">The sequence shown here is derived from an EMBL/GenBank/DDBJ whole genome shotgun (WGS) entry which is preliminary data.</text>
</comment>
<evidence type="ECO:0000313" key="1">
    <source>
        <dbReference type="EMBL" id="KAF5675701.1"/>
    </source>
</evidence>
<keyword evidence="2" id="KW-1185">Reference proteome</keyword>
<dbReference type="AlphaFoldDB" id="A0A8H5TR23"/>
<dbReference type="Proteomes" id="UP000572754">
    <property type="component" value="Unassembled WGS sequence"/>
</dbReference>
<name>A0A8H5TR23_FUSCI</name>
<dbReference type="GO" id="GO:0009254">
    <property type="term" value="P:peptidoglycan turnover"/>
    <property type="evidence" value="ECO:0007669"/>
    <property type="project" value="InterPro"/>
</dbReference>
<gene>
    <name evidence="1" type="ORF">FCIRC_7317</name>
</gene>
<dbReference type="InterPro" id="IPR005338">
    <property type="entry name" value="Anhydro_N_Ac-Mur_kinase"/>
</dbReference>
<accession>A0A8H5TR23</accession>
<dbReference type="GO" id="GO:0005524">
    <property type="term" value="F:ATP binding"/>
    <property type="evidence" value="ECO:0007669"/>
    <property type="project" value="InterPro"/>
</dbReference>
<dbReference type="InterPro" id="IPR043129">
    <property type="entry name" value="ATPase_NBD"/>
</dbReference>
<dbReference type="PANTHER" id="PTHR30605:SF0">
    <property type="entry name" value="ANHYDRO-N-ACETYLMURAMIC ACID KINASE"/>
    <property type="match status" value="1"/>
</dbReference>
<organism evidence="1 2">
    <name type="scientific">Fusarium circinatum</name>
    <name type="common">Pitch canker fungus</name>
    <name type="synonym">Gibberella circinata</name>
    <dbReference type="NCBI Taxonomy" id="48490"/>
    <lineage>
        <taxon>Eukaryota</taxon>
        <taxon>Fungi</taxon>
        <taxon>Dikarya</taxon>
        <taxon>Ascomycota</taxon>
        <taxon>Pezizomycotina</taxon>
        <taxon>Sordariomycetes</taxon>
        <taxon>Hypocreomycetidae</taxon>
        <taxon>Hypocreales</taxon>
        <taxon>Nectriaceae</taxon>
        <taxon>Fusarium</taxon>
        <taxon>Fusarium fujikuroi species complex</taxon>
    </lineage>
</organism>
<dbReference type="EMBL" id="JAAQPE010000241">
    <property type="protein sequence ID" value="KAF5675701.1"/>
    <property type="molecule type" value="Genomic_DNA"/>
</dbReference>
<reference evidence="1 2" key="2">
    <citation type="submission" date="2020-05" db="EMBL/GenBank/DDBJ databases">
        <title>Identification and distribution of gene clusters putatively required for synthesis of sphingolipid metabolism inhibitors in phylogenetically diverse species of the filamentous fungus Fusarium.</title>
        <authorList>
            <person name="Kim H.-S."/>
            <person name="Busman M."/>
            <person name="Brown D.W."/>
            <person name="Divon H."/>
            <person name="Uhlig S."/>
            <person name="Proctor R.H."/>
        </authorList>
    </citation>
    <scope>NUCLEOTIDE SEQUENCE [LARGE SCALE GENOMIC DNA]</scope>
    <source>
        <strain evidence="1 2">NRRL 25331</strain>
    </source>
</reference>